<dbReference type="EMBL" id="VDEP01000521">
    <property type="protein sequence ID" value="KAA1063820.1"/>
    <property type="molecule type" value="Genomic_DNA"/>
</dbReference>
<feature type="region of interest" description="Disordered" evidence="1">
    <location>
        <begin position="1"/>
        <end position="26"/>
    </location>
</feature>
<accession>A0A5B0LIX9</accession>
<evidence type="ECO:0000313" key="3">
    <source>
        <dbReference type="EMBL" id="KAA1127608.1"/>
    </source>
</evidence>
<evidence type="ECO:0000256" key="1">
    <source>
        <dbReference type="SAM" id="MobiDB-lite"/>
    </source>
</evidence>
<protein>
    <submittedName>
        <fullName evidence="2">Uncharacterized protein</fullName>
    </submittedName>
</protein>
<evidence type="ECO:0000313" key="2">
    <source>
        <dbReference type="EMBL" id="KAA1063820.1"/>
    </source>
</evidence>
<sequence>MPRSTNYRCEGIPSTSTRQHNKQTSKLLPNSKSAFCQSIYDFIKMLIAVNEKSPIALVSSVNIDTITLNDPSIFTEPILFPEKPDHVGKKSAISTHYRSIFLRDLERLNLQHQSFDWKSPVSSNWNELMIHLISKHWTYANSQGAFSLYPINPEHDKPAKLTGVIVRWFNGRRDEIKRGKTNDELQKERLTKKKGRRRSNLAAHRTTSIRNYVSDDSPCLKPFEESRCHSDTEDSPDGKLLKLRLPWRSAIFIALCELADTKTVERIRQEAGRRFSASQLFETKRRQSDNIESQAKVPMNLPLDCYDTKFLNSLSGQARRELTNEPPCGLAELHFQIITSHTN</sequence>
<gene>
    <name evidence="3" type="ORF">PGTUg99_001614</name>
    <name evidence="2" type="ORF">PGTUg99_006135</name>
</gene>
<proteinExistence type="predicted"/>
<dbReference type="Proteomes" id="UP000325313">
    <property type="component" value="Unassembled WGS sequence"/>
</dbReference>
<dbReference type="EMBL" id="VDEP01000159">
    <property type="protein sequence ID" value="KAA1127608.1"/>
    <property type="molecule type" value="Genomic_DNA"/>
</dbReference>
<organism evidence="2 4">
    <name type="scientific">Puccinia graminis f. sp. tritici</name>
    <dbReference type="NCBI Taxonomy" id="56615"/>
    <lineage>
        <taxon>Eukaryota</taxon>
        <taxon>Fungi</taxon>
        <taxon>Dikarya</taxon>
        <taxon>Basidiomycota</taxon>
        <taxon>Pucciniomycotina</taxon>
        <taxon>Pucciniomycetes</taxon>
        <taxon>Pucciniales</taxon>
        <taxon>Pucciniaceae</taxon>
        <taxon>Puccinia</taxon>
    </lineage>
</organism>
<reference evidence="2 4" key="1">
    <citation type="submission" date="2019-05" db="EMBL/GenBank/DDBJ databases">
        <title>Emergence of the Ug99 lineage of the wheat stem rust pathogen through somatic hybridization.</title>
        <authorList>
            <person name="Li F."/>
            <person name="Upadhyaya N.M."/>
            <person name="Sperschneider J."/>
            <person name="Matny O."/>
            <person name="Nguyen-Phuc H."/>
            <person name="Mago R."/>
            <person name="Raley C."/>
            <person name="Miller M.E."/>
            <person name="Silverstein K.A.T."/>
            <person name="Henningsen E."/>
            <person name="Hirsch C.D."/>
            <person name="Visser B."/>
            <person name="Pretorius Z.A."/>
            <person name="Steffenson B.J."/>
            <person name="Schwessinger B."/>
            <person name="Dodds P.N."/>
            <person name="Figueroa M."/>
        </authorList>
    </citation>
    <scope>NUCLEOTIDE SEQUENCE [LARGE SCALE GENOMIC DNA]</scope>
    <source>
        <strain evidence="2 4">Ug99</strain>
    </source>
</reference>
<evidence type="ECO:0000313" key="4">
    <source>
        <dbReference type="Proteomes" id="UP000325313"/>
    </source>
</evidence>
<name>A0A5B0LIX9_PUCGR</name>
<comment type="caution">
    <text evidence="2">The sequence shown here is derived from an EMBL/GenBank/DDBJ whole genome shotgun (WGS) entry which is preliminary data.</text>
</comment>
<dbReference type="AlphaFoldDB" id="A0A5B0LIX9"/>